<protein>
    <submittedName>
        <fullName evidence="1">30673_t:CDS:1</fullName>
    </submittedName>
</protein>
<evidence type="ECO:0000313" key="1">
    <source>
        <dbReference type="EMBL" id="CAG8840955.1"/>
    </source>
</evidence>
<organism evidence="1 2">
    <name type="scientific">Gigaspora margarita</name>
    <dbReference type="NCBI Taxonomy" id="4874"/>
    <lineage>
        <taxon>Eukaryota</taxon>
        <taxon>Fungi</taxon>
        <taxon>Fungi incertae sedis</taxon>
        <taxon>Mucoromycota</taxon>
        <taxon>Glomeromycotina</taxon>
        <taxon>Glomeromycetes</taxon>
        <taxon>Diversisporales</taxon>
        <taxon>Gigasporaceae</taxon>
        <taxon>Gigaspora</taxon>
    </lineage>
</organism>
<accession>A0ABN7WU52</accession>
<feature type="non-terminal residue" evidence="1">
    <location>
        <position position="1"/>
    </location>
</feature>
<dbReference type="EMBL" id="CAJVQB010064256">
    <property type="protein sequence ID" value="CAG8840955.1"/>
    <property type="molecule type" value="Genomic_DNA"/>
</dbReference>
<dbReference type="Proteomes" id="UP000789901">
    <property type="component" value="Unassembled WGS sequence"/>
</dbReference>
<name>A0ABN7WU52_GIGMA</name>
<comment type="caution">
    <text evidence="1">The sequence shown here is derived from an EMBL/GenBank/DDBJ whole genome shotgun (WGS) entry which is preliminary data.</text>
</comment>
<evidence type="ECO:0000313" key="2">
    <source>
        <dbReference type="Proteomes" id="UP000789901"/>
    </source>
</evidence>
<keyword evidence="2" id="KW-1185">Reference proteome</keyword>
<reference evidence="1 2" key="1">
    <citation type="submission" date="2021-06" db="EMBL/GenBank/DDBJ databases">
        <authorList>
            <person name="Kallberg Y."/>
            <person name="Tangrot J."/>
            <person name="Rosling A."/>
        </authorList>
    </citation>
    <scope>NUCLEOTIDE SEQUENCE [LARGE SCALE GENOMIC DNA]</scope>
    <source>
        <strain evidence="1 2">120-4 pot B 10/14</strain>
    </source>
</reference>
<gene>
    <name evidence="1" type="ORF">GMARGA_LOCUS35170</name>
</gene>
<proteinExistence type="predicted"/>
<sequence length="98" mass="11421">ISKSISKAIKSHIQKHSKAQALGEDILSMLNFIIEDTNISQVTDLAGFKRIFKTIKKCQTEPFPPDTRLQKEVVKRFNELQAEEFYFFNDETEDEIRN</sequence>